<feature type="active site" description="Charge relay system" evidence="8">
    <location>
        <position position="360"/>
    </location>
</feature>
<dbReference type="Proteomes" id="UP001258017">
    <property type="component" value="Unassembled WGS sequence"/>
</dbReference>
<evidence type="ECO:0000256" key="9">
    <source>
        <dbReference type="SAM" id="SignalP"/>
    </source>
</evidence>
<reference evidence="11" key="1">
    <citation type="submission" date="2021-08" db="EMBL/GenBank/DDBJ databases">
        <authorList>
            <person name="Misof B."/>
            <person name="Oliver O."/>
            <person name="Podsiadlowski L."/>
            <person name="Donath A."/>
            <person name="Peters R."/>
            <person name="Mayer C."/>
            <person name="Rust J."/>
            <person name="Gunkel S."/>
            <person name="Lesny P."/>
            <person name="Martin S."/>
            <person name="Oeyen J.P."/>
            <person name="Petersen M."/>
            <person name="Panagiotis P."/>
            <person name="Wilbrandt J."/>
            <person name="Tanja T."/>
        </authorList>
    </citation>
    <scope>NUCLEOTIDE SEQUENCE</scope>
    <source>
        <strain evidence="11">GBR_01_08_01A</strain>
        <tissue evidence="11">Thorax + abdomen</tissue>
    </source>
</reference>
<dbReference type="GO" id="GO:0016042">
    <property type="term" value="P:lipid catabolic process"/>
    <property type="evidence" value="ECO:0007669"/>
    <property type="project" value="UniProtKB-KW"/>
</dbReference>
<feature type="chain" id="PRO_5042133234" description="Lipase" evidence="9">
    <location>
        <begin position="22"/>
        <end position="415"/>
    </location>
</feature>
<dbReference type="InterPro" id="IPR029058">
    <property type="entry name" value="AB_hydrolase_fold"/>
</dbReference>
<feature type="active site" description="Nucleophile" evidence="8">
    <location>
        <position position="186"/>
    </location>
</feature>
<keyword evidence="4 7" id="KW-0442">Lipid degradation</keyword>
<feature type="active site" description="Charge relay system" evidence="8">
    <location>
        <position position="391"/>
    </location>
</feature>
<evidence type="ECO:0000256" key="7">
    <source>
        <dbReference type="PIRNR" id="PIRNR000862"/>
    </source>
</evidence>
<evidence type="ECO:0000256" key="6">
    <source>
        <dbReference type="ARBA" id="ARBA00023180"/>
    </source>
</evidence>
<dbReference type="FunFam" id="3.40.50.1820:FF:000057">
    <property type="entry name" value="Lipase"/>
    <property type="match status" value="1"/>
</dbReference>
<dbReference type="Gene3D" id="3.40.50.1820">
    <property type="entry name" value="alpha/beta hydrolase"/>
    <property type="match status" value="1"/>
</dbReference>
<gene>
    <name evidence="11" type="ORF">KPH14_001768</name>
</gene>
<evidence type="ECO:0000259" key="10">
    <source>
        <dbReference type="Pfam" id="PF04083"/>
    </source>
</evidence>
<accession>A0AAD9S0D0</accession>
<evidence type="ECO:0000313" key="12">
    <source>
        <dbReference type="Proteomes" id="UP001258017"/>
    </source>
</evidence>
<dbReference type="AlphaFoldDB" id="A0AAD9S0D0"/>
<evidence type="ECO:0000256" key="1">
    <source>
        <dbReference type="ARBA" id="ARBA00010701"/>
    </source>
</evidence>
<evidence type="ECO:0000256" key="8">
    <source>
        <dbReference type="PIRSR" id="PIRSR000862-1"/>
    </source>
</evidence>
<evidence type="ECO:0000256" key="2">
    <source>
        <dbReference type="ARBA" id="ARBA00022729"/>
    </source>
</evidence>
<sequence length="415" mass="47238">MKFLPWTTAIILMIFESMVEPASLLKEIITQKDPALVRKAASTNSSSNFVGLVKQYGYPVEEHRVMTEDGYILTFHRIPDSPQSNSTRLNKPIVFLQHGALTSSMVWVILGPENSLAFLLADHGFDVWLGNIRGNTYGQLNIKFSMSDKEFWQFSFHEHAIYDLPPLIDYVLDYTQSKKLTYIGYSMGTTMSYILLSTKPNYNEKLHLVISLAPVAYWIKTSVPPILKFFLTAVMNIKPILEGEGIYGIVPQSNLLSLSTMLCSDKSNLQYLCFALLFSIFGNDPAQLNSTAVKKFSENYPAGGSFQVMYHYAQNYNTEKFQAYDYGYEGNIKRYNQKIPPEYDLKKVSAPVVLIYGRNDALVPTKNILELYKRLPNVPIIEAVPYKYFTHADFLLAIDVTRLINDRIVNLVKQS</sequence>
<dbReference type="InterPro" id="IPR006693">
    <property type="entry name" value="AB_hydrolase_lipase"/>
</dbReference>
<evidence type="ECO:0000313" key="11">
    <source>
        <dbReference type="EMBL" id="KAK2588910.1"/>
    </source>
</evidence>
<evidence type="ECO:0000256" key="4">
    <source>
        <dbReference type="ARBA" id="ARBA00022963"/>
    </source>
</evidence>
<keyword evidence="3 7" id="KW-0378">Hydrolase</keyword>
<keyword evidence="5" id="KW-0443">Lipid metabolism</keyword>
<keyword evidence="2 9" id="KW-0732">Signal</keyword>
<keyword evidence="12" id="KW-1185">Reference proteome</keyword>
<dbReference type="InterPro" id="IPR025483">
    <property type="entry name" value="Lipase_euk"/>
</dbReference>
<reference evidence="11" key="2">
    <citation type="journal article" date="2023" name="Commun. Biol.">
        <title>Intrasexual cuticular hydrocarbon dimorphism in a wasp sheds light on hydrocarbon biosynthesis genes in Hymenoptera.</title>
        <authorList>
            <person name="Moris V.C."/>
            <person name="Podsiadlowski L."/>
            <person name="Martin S."/>
            <person name="Oeyen J.P."/>
            <person name="Donath A."/>
            <person name="Petersen M."/>
            <person name="Wilbrandt J."/>
            <person name="Misof B."/>
            <person name="Liedtke D."/>
            <person name="Thamm M."/>
            <person name="Scheiner R."/>
            <person name="Schmitt T."/>
            <person name="Niehuis O."/>
        </authorList>
    </citation>
    <scope>NUCLEOTIDE SEQUENCE</scope>
    <source>
        <strain evidence="11">GBR_01_08_01A</strain>
    </source>
</reference>
<comment type="caution">
    <text evidence="11">The sequence shown here is derived from an EMBL/GenBank/DDBJ whole genome shotgun (WGS) entry which is preliminary data.</text>
</comment>
<dbReference type="PANTHER" id="PTHR11005">
    <property type="entry name" value="LYSOSOMAL ACID LIPASE-RELATED"/>
    <property type="match status" value="1"/>
</dbReference>
<comment type="similarity">
    <text evidence="1 7">Belongs to the AB hydrolase superfamily. Lipase family.</text>
</comment>
<dbReference type="SUPFAM" id="SSF53474">
    <property type="entry name" value="alpha/beta-Hydrolases"/>
    <property type="match status" value="1"/>
</dbReference>
<protein>
    <recommendedName>
        <fullName evidence="7">Lipase</fullName>
    </recommendedName>
</protein>
<feature type="signal peptide" evidence="9">
    <location>
        <begin position="1"/>
        <end position="21"/>
    </location>
</feature>
<organism evidence="11 12">
    <name type="scientific">Odynerus spinipes</name>
    <dbReference type="NCBI Taxonomy" id="1348599"/>
    <lineage>
        <taxon>Eukaryota</taxon>
        <taxon>Metazoa</taxon>
        <taxon>Ecdysozoa</taxon>
        <taxon>Arthropoda</taxon>
        <taxon>Hexapoda</taxon>
        <taxon>Insecta</taxon>
        <taxon>Pterygota</taxon>
        <taxon>Neoptera</taxon>
        <taxon>Endopterygota</taxon>
        <taxon>Hymenoptera</taxon>
        <taxon>Apocrita</taxon>
        <taxon>Aculeata</taxon>
        <taxon>Vespoidea</taxon>
        <taxon>Vespidae</taxon>
        <taxon>Eumeninae</taxon>
        <taxon>Odynerus</taxon>
    </lineage>
</organism>
<dbReference type="GO" id="GO:0016788">
    <property type="term" value="F:hydrolase activity, acting on ester bonds"/>
    <property type="evidence" value="ECO:0007669"/>
    <property type="project" value="InterPro"/>
</dbReference>
<dbReference type="PIRSF" id="PIRSF000862">
    <property type="entry name" value="Steryl_ester_lip"/>
    <property type="match status" value="1"/>
</dbReference>
<keyword evidence="6" id="KW-0325">Glycoprotein</keyword>
<feature type="domain" description="Partial AB-hydrolase lipase" evidence="10">
    <location>
        <begin position="52"/>
        <end position="109"/>
    </location>
</feature>
<evidence type="ECO:0000256" key="5">
    <source>
        <dbReference type="ARBA" id="ARBA00023098"/>
    </source>
</evidence>
<dbReference type="EMBL" id="JAIFRP010000002">
    <property type="protein sequence ID" value="KAK2588910.1"/>
    <property type="molecule type" value="Genomic_DNA"/>
</dbReference>
<proteinExistence type="inferred from homology"/>
<dbReference type="Pfam" id="PF04083">
    <property type="entry name" value="Abhydro_lipase"/>
    <property type="match status" value="1"/>
</dbReference>
<evidence type="ECO:0000256" key="3">
    <source>
        <dbReference type="ARBA" id="ARBA00022801"/>
    </source>
</evidence>
<name>A0AAD9S0D0_9HYME</name>